<dbReference type="Proteomes" id="UP000054544">
    <property type="component" value="Unassembled WGS sequence"/>
</dbReference>
<evidence type="ECO:0000256" key="3">
    <source>
        <dbReference type="ARBA" id="ARBA00022989"/>
    </source>
</evidence>
<reference evidence="7" key="1">
    <citation type="journal article" date="2014" name="BMC Genomics">
        <title>The genome sequence of the biocontrol fungus Metarhizium anisopliae and comparative genomics of Metarhizium species.</title>
        <authorList>
            <person name="Pattemore J.A."/>
            <person name="Hane J.K."/>
            <person name="Williams A.H."/>
            <person name="Wilson B.A."/>
            <person name="Stodart B.J."/>
            <person name="Ash G.J."/>
        </authorList>
    </citation>
    <scope>NUCLEOTIDE SEQUENCE [LARGE SCALE GENOMIC DNA]</scope>
    <source>
        <strain evidence="7">BRIP 53293</strain>
    </source>
</reference>
<dbReference type="InterPro" id="IPR007568">
    <property type="entry name" value="RTA1"/>
</dbReference>
<gene>
    <name evidence="6" type="ORF">H634G_11290</name>
</gene>
<protein>
    <recommendedName>
        <fullName evidence="8">RTA1 domain protein</fullName>
    </recommendedName>
</protein>
<proteinExistence type="predicted"/>
<dbReference type="PANTHER" id="PTHR31465:SF9">
    <property type="entry name" value="SPHINGOID LONG-CHAIN BASE TRANSPORTER RSB1"/>
    <property type="match status" value="1"/>
</dbReference>
<evidence type="ECO:0000256" key="5">
    <source>
        <dbReference type="SAM" id="Phobius"/>
    </source>
</evidence>
<dbReference type="STRING" id="1291518.A0A0D9NHQ1"/>
<keyword evidence="2 5" id="KW-0812">Transmembrane</keyword>
<accession>A0A0D9NHQ1</accession>
<keyword evidence="4 5" id="KW-0472">Membrane</keyword>
<organism evidence="6 7">
    <name type="scientific">Metarhizium anisopliae BRIP 53293</name>
    <dbReference type="NCBI Taxonomy" id="1291518"/>
    <lineage>
        <taxon>Eukaryota</taxon>
        <taxon>Fungi</taxon>
        <taxon>Dikarya</taxon>
        <taxon>Ascomycota</taxon>
        <taxon>Pezizomycotina</taxon>
        <taxon>Sordariomycetes</taxon>
        <taxon>Hypocreomycetidae</taxon>
        <taxon>Hypocreales</taxon>
        <taxon>Clavicipitaceae</taxon>
        <taxon>Metarhizium</taxon>
    </lineage>
</organism>
<evidence type="ECO:0008006" key="8">
    <source>
        <dbReference type="Google" id="ProtNLM"/>
    </source>
</evidence>
<feature type="transmembrane region" description="Helical" evidence="5">
    <location>
        <begin position="7"/>
        <end position="25"/>
    </location>
</feature>
<dbReference type="PANTHER" id="PTHR31465">
    <property type="entry name" value="PROTEIN RTA1-RELATED"/>
    <property type="match status" value="1"/>
</dbReference>
<evidence type="ECO:0000256" key="1">
    <source>
        <dbReference type="ARBA" id="ARBA00004141"/>
    </source>
</evidence>
<dbReference type="GO" id="GO:0000324">
    <property type="term" value="C:fungal-type vacuole"/>
    <property type="evidence" value="ECO:0007669"/>
    <property type="project" value="TreeGrafter"/>
</dbReference>
<keyword evidence="3 5" id="KW-1133">Transmembrane helix</keyword>
<name>A0A0D9NHQ1_METAN</name>
<evidence type="ECO:0000313" key="6">
    <source>
        <dbReference type="EMBL" id="KJK73466.1"/>
    </source>
</evidence>
<dbReference type="Pfam" id="PF04479">
    <property type="entry name" value="RTA1"/>
    <property type="match status" value="1"/>
</dbReference>
<comment type="subcellular location">
    <subcellularLocation>
        <location evidence="1">Membrane</location>
        <topology evidence="1">Multi-pass membrane protein</topology>
    </subcellularLocation>
</comment>
<sequence>MFKTFPWATGIATIAIFIRCVYRLAELQEGFAGKLANDEVLFMVFEGPMIMLAVIAMTIFHPGFCFKGAWGSLK</sequence>
<keyword evidence="7" id="KW-1185">Reference proteome</keyword>
<dbReference type="AlphaFoldDB" id="A0A0D9NHQ1"/>
<evidence type="ECO:0000256" key="4">
    <source>
        <dbReference type="ARBA" id="ARBA00023136"/>
    </source>
</evidence>
<evidence type="ECO:0000313" key="7">
    <source>
        <dbReference type="Proteomes" id="UP000054544"/>
    </source>
</evidence>
<dbReference type="EMBL" id="KE384827">
    <property type="protein sequence ID" value="KJK73466.1"/>
    <property type="molecule type" value="Genomic_DNA"/>
</dbReference>
<feature type="transmembrane region" description="Helical" evidence="5">
    <location>
        <begin position="40"/>
        <end position="60"/>
    </location>
</feature>
<evidence type="ECO:0000256" key="2">
    <source>
        <dbReference type="ARBA" id="ARBA00022692"/>
    </source>
</evidence>
<dbReference type="GO" id="GO:0005886">
    <property type="term" value="C:plasma membrane"/>
    <property type="evidence" value="ECO:0007669"/>
    <property type="project" value="TreeGrafter"/>
</dbReference>